<dbReference type="RefSeq" id="WP_331845328.1">
    <property type="nucleotide sequence ID" value="NZ_JAZHPZ010000002.1"/>
</dbReference>
<accession>A0ABU7VPB5</accession>
<keyword evidence="2" id="KW-1185">Reference proteome</keyword>
<organism evidence="1 2">
    <name type="scientific">Paenibacillus haidiansis</name>
    <dbReference type="NCBI Taxonomy" id="1574488"/>
    <lineage>
        <taxon>Bacteria</taxon>
        <taxon>Bacillati</taxon>
        <taxon>Bacillota</taxon>
        <taxon>Bacilli</taxon>
        <taxon>Bacillales</taxon>
        <taxon>Paenibacillaceae</taxon>
        <taxon>Paenibacillus</taxon>
    </lineage>
</organism>
<proteinExistence type="predicted"/>
<comment type="caution">
    <text evidence="1">The sequence shown here is derived from an EMBL/GenBank/DDBJ whole genome shotgun (WGS) entry which is preliminary data.</text>
</comment>
<reference evidence="1 2" key="1">
    <citation type="submission" date="2024-02" db="EMBL/GenBank/DDBJ databases">
        <title>A nitrogen-fixing paenibacillus bacterium.</title>
        <authorList>
            <person name="Zhang W.L."/>
            <person name="Chen S.F."/>
        </authorList>
    </citation>
    <scope>NUCLEOTIDE SEQUENCE [LARGE SCALE GENOMIC DNA]</scope>
    <source>
        <strain evidence="1 2">M1</strain>
    </source>
</reference>
<sequence>MKLDRECVRDVLLLIESFDREQVITSDELLNLQALNNYGESTILYTVEKLDEAGFVNVKFMPVLGGENPFFLQSITWEGHQFLDTIRDPAIWRETKSIASKVASASLTVLSDVAAGVMKKTLGLE</sequence>
<name>A0ABU7VPB5_9BACL</name>
<evidence type="ECO:0000313" key="1">
    <source>
        <dbReference type="EMBL" id="MEF2965086.1"/>
    </source>
</evidence>
<gene>
    <name evidence="1" type="ORF">V3851_04515</name>
</gene>
<dbReference type="Proteomes" id="UP001306950">
    <property type="component" value="Unassembled WGS sequence"/>
</dbReference>
<dbReference type="Pfam" id="PF10711">
    <property type="entry name" value="DUF2513"/>
    <property type="match status" value="1"/>
</dbReference>
<protein>
    <submittedName>
        <fullName evidence="1">DUF2513 domain-containing protein</fullName>
    </submittedName>
</protein>
<evidence type="ECO:0000313" key="2">
    <source>
        <dbReference type="Proteomes" id="UP001306950"/>
    </source>
</evidence>
<dbReference type="EMBL" id="JAZHPZ010000002">
    <property type="protein sequence ID" value="MEF2965086.1"/>
    <property type="molecule type" value="Genomic_DNA"/>
</dbReference>
<dbReference type="InterPro" id="IPR019650">
    <property type="entry name" value="DUF2513"/>
</dbReference>